<dbReference type="STRING" id="573983.B0681_05060"/>
<dbReference type="InterPro" id="IPR022694">
    <property type="entry name" value="3-OHacyl-CoA_DH"/>
</dbReference>
<feature type="site" description="Important for catalytic activity" evidence="2">
    <location>
        <position position="141"/>
    </location>
</feature>
<feature type="domain" description="3-hydroxyacyl-CoA dehydrogenase C-terminal" evidence="3">
    <location>
        <begin position="189"/>
        <end position="286"/>
    </location>
</feature>
<dbReference type="SUPFAM" id="SSF48179">
    <property type="entry name" value="6-phosphogluconate dehydrogenase C-terminal domain-like"/>
    <property type="match status" value="1"/>
</dbReference>
<dbReference type="PIRSF" id="PIRSF000105">
    <property type="entry name" value="HCDH"/>
    <property type="match status" value="1"/>
</dbReference>
<dbReference type="AlphaFoldDB" id="A0A1T0CSN0"/>
<keyword evidence="1" id="KW-0560">Oxidoreductase</keyword>
<dbReference type="SUPFAM" id="SSF51735">
    <property type="entry name" value="NAD(P)-binding Rossmann-fold domains"/>
    <property type="match status" value="1"/>
</dbReference>
<evidence type="ECO:0000313" key="5">
    <source>
        <dbReference type="EMBL" id="OOS25388.1"/>
    </source>
</evidence>
<feature type="domain" description="3-hydroxyacyl-CoA dehydrogenase NAD binding" evidence="4">
    <location>
        <begin position="5"/>
        <end position="184"/>
    </location>
</feature>
<dbReference type="GO" id="GO:0016616">
    <property type="term" value="F:oxidoreductase activity, acting on the CH-OH group of donors, NAD or NADP as acceptor"/>
    <property type="evidence" value="ECO:0007669"/>
    <property type="project" value="InterPro"/>
</dbReference>
<dbReference type="PANTHER" id="PTHR48075">
    <property type="entry name" value="3-HYDROXYACYL-COA DEHYDROGENASE FAMILY PROTEIN"/>
    <property type="match status" value="1"/>
</dbReference>
<evidence type="ECO:0000259" key="4">
    <source>
        <dbReference type="Pfam" id="PF02737"/>
    </source>
</evidence>
<dbReference type="InterPro" id="IPR006176">
    <property type="entry name" value="3-OHacyl-CoA_DH_NAD-bd"/>
</dbReference>
<evidence type="ECO:0000313" key="6">
    <source>
        <dbReference type="Proteomes" id="UP000190683"/>
    </source>
</evidence>
<dbReference type="InterPro" id="IPR008927">
    <property type="entry name" value="6-PGluconate_DH-like_C_sf"/>
</dbReference>
<dbReference type="EMBL" id="MUYV01000005">
    <property type="protein sequence ID" value="OOS25388.1"/>
    <property type="molecule type" value="Genomic_DNA"/>
</dbReference>
<evidence type="ECO:0000256" key="1">
    <source>
        <dbReference type="ARBA" id="ARBA00023002"/>
    </source>
</evidence>
<protein>
    <submittedName>
        <fullName evidence="5">3-hydroxybutyryl-CoA dehydrogenase</fullName>
    </submittedName>
</protein>
<keyword evidence="6" id="KW-1185">Reference proteome</keyword>
<organism evidence="5 6">
    <name type="scientific">Moraxella porci DSM 25326</name>
    <dbReference type="NCBI Taxonomy" id="573983"/>
    <lineage>
        <taxon>Bacteria</taxon>
        <taxon>Pseudomonadati</taxon>
        <taxon>Pseudomonadota</taxon>
        <taxon>Gammaproteobacteria</taxon>
        <taxon>Moraxellales</taxon>
        <taxon>Moraxellaceae</taxon>
        <taxon>Moraxella</taxon>
    </lineage>
</organism>
<evidence type="ECO:0000259" key="3">
    <source>
        <dbReference type="Pfam" id="PF00725"/>
    </source>
</evidence>
<dbReference type="Gene3D" id="3.40.50.720">
    <property type="entry name" value="NAD(P)-binding Rossmann-like Domain"/>
    <property type="match status" value="1"/>
</dbReference>
<dbReference type="GO" id="GO:0070403">
    <property type="term" value="F:NAD+ binding"/>
    <property type="evidence" value="ECO:0007669"/>
    <property type="project" value="InterPro"/>
</dbReference>
<dbReference type="RefSeq" id="WP_078317659.1">
    <property type="nucleotide sequence ID" value="NZ_MUYV01000005.1"/>
</dbReference>
<accession>A0A1T0CSN0</accession>
<sequence length="296" mass="32333">MTIKQVTVLGAGVLGAQIAFQAAYAGFEVVSYDINDDALAAAAKRFESLQGVYQKEVGATADQLSQTMDRLSQSSDLDSAVSAADLIIEAVPENLDLKKQIWAQVGAAAPDHTIFLTNTSTLLPSSFAESTGAPERFLALHFANNIWVQNIVEVMGTAQTDTKYVTMTEQFAKDMGMDPVVLQKEQPRYIMNSLLVPLLDAASQLYANEVADPKQIDKVWKKATHAPKGPFEIMDIVGLRTVYAIHSANAERTGNELEKQFIQKLKADYLDQGRTGKESGKGFYNYDDAGNTIIDE</sequence>
<dbReference type="GO" id="GO:0006631">
    <property type="term" value="P:fatty acid metabolic process"/>
    <property type="evidence" value="ECO:0007669"/>
    <property type="project" value="InterPro"/>
</dbReference>
<proteinExistence type="predicted"/>
<comment type="caution">
    <text evidence="5">The sequence shown here is derived from an EMBL/GenBank/DDBJ whole genome shotgun (WGS) entry which is preliminary data.</text>
</comment>
<dbReference type="Gene3D" id="1.10.1040.10">
    <property type="entry name" value="N-(1-d-carboxylethyl)-l-norvaline Dehydrogenase, domain 2"/>
    <property type="match status" value="1"/>
</dbReference>
<dbReference type="InterPro" id="IPR036291">
    <property type="entry name" value="NAD(P)-bd_dom_sf"/>
</dbReference>
<dbReference type="Pfam" id="PF02737">
    <property type="entry name" value="3HCDH_N"/>
    <property type="match status" value="1"/>
</dbReference>
<reference evidence="5 6" key="1">
    <citation type="submission" date="2017-02" db="EMBL/GenBank/DDBJ databases">
        <title>Draft genome sequence of Moraxella porci CCUG 54912T type strain.</title>
        <authorList>
            <person name="Salva-Serra F."/>
            <person name="Engstrom-Jakobsson H."/>
            <person name="Thorell K."/>
            <person name="Jaen-Luchoro D."/>
            <person name="Gonzales-Siles L."/>
            <person name="Karlsson R."/>
            <person name="Yazdan S."/>
            <person name="Boulund F."/>
            <person name="Johnning A."/>
            <person name="Engstrand L."/>
            <person name="Kristiansson E."/>
            <person name="Moore E."/>
        </authorList>
    </citation>
    <scope>NUCLEOTIDE SEQUENCE [LARGE SCALE GENOMIC DNA]</scope>
    <source>
        <strain evidence="5 6">CCUG 54912</strain>
    </source>
</reference>
<name>A0A1T0CSN0_9GAMM</name>
<dbReference type="Pfam" id="PF00725">
    <property type="entry name" value="3HCDH"/>
    <property type="match status" value="1"/>
</dbReference>
<gene>
    <name evidence="5" type="ORF">B0681_05060</name>
</gene>
<evidence type="ECO:0000256" key="2">
    <source>
        <dbReference type="PIRSR" id="PIRSR000105-1"/>
    </source>
</evidence>
<dbReference type="InterPro" id="IPR013328">
    <property type="entry name" value="6PGD_dom2"/>
</dbReference>
<dbReference type="InterPro" id="IPR006108">
    <property type="entry name" value="3HC_DH_C"/>
</dbReference>
<dbReference type="NCBIfam" id="NF006143">
    <property type="entry name" value="PRK08293.1"/>
    <property type="match status" value="1"/>
</dbReference>
<dbReference type="PANTHER" id="PTHR48075:SF3">
    <property type="entry name" value="3-HYDROXYACYL-COA DEHYDROGENASE"/>
    <property type="match status" value="1"/>
</dbReference>
<dbReference type="Proteomes" id="UP000190683">
    <property type="component" value="Unassembled WGS sequence"/>
</dbReference>